<dbReference type="OrthoDB" id="9801609at2"/>
<dbReference type="STRING" id="153721.MYP_1046"/>
<reference evidence="6 7" key="1">
    <citation type="submission" date="2014-09" db="EMBL/GenBank/DDBJ databases">
        <title>Sporocytophaga myxococcoides PG-01 genome sequencing.</title>
        <authorList>
            <person name="Liu L."/>
            <person name="Gao P.J."/>
            <person name="Chen G.J."/>
            <person name="Wang L.S."/>
        </authorList>
    </citation>
    <scope>NUCLEOTIDE SEQUENCE [LARGE SCALE GENOMIC DNA]</scope>
    <source>
        <strain evidence="6 7">PG-01</strain>
    </source>
</reference>
<feature type="domain" description="Glycosyltransferase 2-like" evidence="5">
    <location>
        <begin position="15"/>
        <end position="189"/>
    </location>
</feature>
<gene>
    <name evidence="6" type="ORF">MYP_1046</name>
</gene>
<keyword evidence="3" id="KW-0808">Transferase</keyword>
<proteinExistence type="inferred from homology"/>
<keyword evidence="7" id="KW-1185">Reference proteome</keyword>
<evidence type="ECO:0000313" key="7">
    <source>
        <dbReference type="Proteomes" id="UP000030185"/>
    </source>
</evidence>
<dbReference type="Proteomes" id="UP000030185">
    <property type="component" value="Unassembled WGS sequence"/>
</dbReference>
<dbReference type="GO" id="GO:0016757">
    <property type="term" value="F:glycosyltransferase activity"/>
    <property type="evidence" value="ECO:0007669"/>
    <property type="project" value="UniProtKB-KW"/>
</dbReference>
<evidence type="ECO:0000313" key="6">
    <source>
        <dbReference type="EMBL" id="GAL83818.1"/>
    </source>
</evidence>
<dbReference type="SUPFAM" id="SSF53756">
    <property type="entry name" value="UDP-Glycosyltransferase/glycogen phosphorylase"/>
    <property type="match status" value="1"/>
</dbReference>
<dbReference type="eggNOG" id="COG1216">
    <property type="taxonomic scope" value="Bacteria"/>
</dbReference>
<comment type="similarity">
    <text evidence="1">Belongs to the glycosyltransferase 2 family.</text>
</comment>
<dbReference type="RefSeq" id="WP_052429960.1">
    <property type="nucleotide sequence ID" value="NZ_BBLT01000002.1"/>
</dbReference>
<protein>
    <submittedName>
        <fullName evidence="6">Uncharacterized protein</fullName>
    </submittedName>
</protein>
<dbReference type="Pfam" id="PF00535">
    <property type="entry name" value="Glycos_transf_2"/>
    <property type="match status" value="1"/>
</dbReference>
<accession>A0A098LCM8</accession>
<organism evidence="6 7">
    <name type="scientific">Sporocytophaga myxococcoides</name>
    <dbReference type="NCBI Taxonomy" id="153721"/>
    <lineage>
        <taxon>Bacteria</taxon>
        <taxon>Pseudomonadati</taxon>
        <taxon>Bacteroidota</taxon>
        <taxon>Cytophagia</taxon>
        <taxon>Cytophagales</taxon>
        <taxon>Cytophagaceae</taxon>
        <taxon>Sporocytophaga</taxon>
    </lineage>
</organism>
<dbReference type="Gene3D" id="3.40.50.2000">
    <property type="entry name" value="Glycogen Phosphorylase B"/>
    <property type="match status" value="1"/>
</dbReference>
<dbReference type="SUPFAM" id="SSF53448">
    <property type="entry name" value="Nucleotide-diphospho-sugar transferases"/>
    <property type="match status" value="1"/>
</dbReference>
<dbReference type="Pfam" id="PF00534">
    <property type="entry name" value="Glycos_transf_1"/>
    <property type="match status" value="1"/>
</dbReference>
<dbReference type="eggNOG" id="COG0438">
    <property type="taxonomic scope" value="Bacteria"/>
</dbReference>
<comment type="caution">
    <text evidence="6">The sequence shown here is derived from an EMBL/GenBank/DDBJ whole genome shotgun (WGS) entry which is preliminary data.</text>
</comment>
<dbReference type="PANTHER" id="PTHR43179">
    <property type="entry name" value="RHAMNOSYLTRANSFERASE WBBL"/>
    <property type="match status" value="1"/>
</dbReference>
<dbReference type="Gene3D" id="3.90.550.10">
    <property type="entry name" value="Spore Coat Polysaccharide Biosynthesis Protein SpsA, Chain A"/>
    <property type="match status" value="1"/>
</dbReference>
<evidence type="ECO:0000256" key="3">
    <source>
        <dbReference type="ARBA" id="ARBA00022679"/>
    </source>
</evidence>
<dbReference type="EMBL" id="BBLT01000002">
    <property type="protein sequence ID" value="GAL83818.1"/>
    <property type="molecule type" value="Genomic_DNA"/>
</dbReference>
<feature type="domain" description="Glycosyl transferase family 1" evidence="4">
    <location>
        <begin position="455"/>
        <end position="567"/>
    </location>
</feature>
<evidence type="ECO:0000256" key="1">
    <source>
        <dbReference type="ARBA" id="ARBA00006739"/>
    </source>
</evidence>
<name>A0A098LCM8_9BACT</name>
<dbReference type="InterPro" id="IPR001296">
    <property type="entry name" value="Glyco_trans_1"/>
</dbReference>
<keyword evidence="2" id="KW-0328">Glycosyltransferase</keyword>
<evidence type="ECO:0000259" key="5">
    <source>
        <dbReference type="Pfam" id="PF00535"/>
    </source>
</evidence>
<evidence type="ECO:0000256" key="2">
    <source>
        <dbReference type="ARBA" id="ARBA00022676"/>
    </source>
</evidence>
<dbReference type="PANTHER" id="PTHR43179:SF12">
    <property type="entry name" value="GALACTOFURANOSYLTRANSFERASE GLFT2"/>
    <property type="match status" value="1"/>
</dbReference>
<dbReference type="InterPro" id="IPR029044">
    <property type="entry name" value="Nucleotide-diphossugar_trans"/>
</dbReference>
<evidence type="ECO:0000259" key="4">
    <source>
        <dbReference type="Pfam" id="PF00534"/>
    </source>
</evidence>
<dbReference type="InterPro" id="IPR001173">
    <property type="entry name" value="Glyco_trans_2-like"/>
</dbReference>
<sequence length="677" mass="77847">MQSENFIEGTKGKTSIVVPVYADWNSLSKCIDSLILFAGDENVYLINDNGPEADSLEEKIKNKIKDKLNFKYYRNEQNLGFIKTCNRAVFELDNTANDILLLNSDTEVTEGFLEELRSVLYLNEKHAACCPRSNNASLLSIPLFFKGDRSAIADESFELFSKLKTMLPKFSIIPTGVGFCMLIKRSIINNFGLFDEIYGKGYNEENDFCMRINEYGFTTVMANHAFVYHHESKSFGKSQRESLDKTNYKILKNRYPYYSSIVDQYFKHEIHVADNFSALFSSKLHNKSKILFCVPHLNKSVNGTVNYALNLLENFYNLFSHKFEIHVLTLPQLSEIYGLGKKYPDVVFPDTVQDKYDLAIMPSQIFNFHLLNLINKVALRMVITFQDIIATRCNYIVHKDFFSKNVFELSLKHSDGIIFISETTKSDTEAFFGTPYNFVLPTNKIIYHGTKNKSDQSAEVKNNAGESYALIVGNSFKHKAVNETIKVLSELEGFKAVAIGGANKQHGNFITEYKSGTLSEEKFKSLYKNCNYIIYPSFYEGFGLPLIEALQERKNIFINDTSVNRELSNGLLKEYKQYLHFFSDFKHLKELLSARPDPKWDSGDFKFRTWNDVAQETGEFLEQILNTPIQIEKLNKRWKELTSLAIMLESPVTNSSAKKKRLKKIKSKIKRFFSKLV</sequence>
<dbReference type="AlphaFoldDB" id="A0A098LCM8"/>